<organism evidence="19 20">
    <name type="scientific">Quercus rubra</name>
    <name type="common">Northern red oak</name>
    <name type="synonym">Quercus borealis</name>
    <dbReference type="NCBI Taxonomy" id="3512"/>
    <lineage>
        <taxon>Eukaryota</taxon>
        <taxon>Viridiplantae</taxon>
        <taxon>Streptophyta</taxon>
        <taxon>Embryophyta</taxon>
        <taxon>Tracheophyta</taxon>
        <taxon>Spermatophyta</taxon>
        <taxon>Magnoliopsida</taxon>
        <taxon>eudicotyledons</taxon>
        <taxon>Gunneridae</taxon>
        <taxon>Pentapetalae</taxon>
        <taxon>rosids</taxon>
        <taxon>fabids</taxon>
        <taxon>Fagales</taxon>
        <taxon>Fagaceae</taxon>
        <taxon>Quercus</taxon>
    </lineage>
</organism>
<dbReference type="PROSITE" id="PS51782">
    <property type="entry name" value="LYSM"/>
    <property type="match status" value="1"/>
</dbReference>
<evidence type="ECO:0000256" key="16">
    <source>
        <dbReference type="SAM" id="SignalP"/>
    </source>
</evidence>
<dbReference type="FunFam" id="1.10.510.10:FF:000084">
    <property type="entry name" value="Wall-associated receptor kinase 2"/>
    <property type="match status" value="1"/>
</dbReference>
<keyword evidence="8 13" id="KW-0067">ATP-binding</keyword>
<evidence type="ECO:0000256" key="5">
    <source>
        <dbReference type="ARBA" id="ARBA00022729"/>
    </source>
</evidence>
<evidence type="ECO:0000256" key="12">
    <source>
        <dbReference type="ARBA" id="ARBA00047951"/>
    </source>
</evidence>
<dbReference type="InterPro" id="IPR056561">
    <property type="entry name" value="NFP_LYK_LysM1"/>
</dbReference>
<evidence type="ECO:0000313" key="20">
    <source>
        <dbReference type="Proteomes" id="UP001324115"/>
    </source>
</evidence>
<sequence>MESFSFYTLSIALFLCLFYDTTHCQQAYLNNSQLNCTGDPSISKGYLCNRPLQSCKSYVTFRSQPSYDTAKSIADLLGSEASLIASINNVSNIFDGIPVDKLTTVPITCLCSGTIYQYYAHYTAKKSETYFHIANDTYQGLTTCQALTGQNYYNSEDIPVGTELTVPVRCACPTENQTENGVISLLDYMVKRNDTVLSIAKAFGVSVRSVLEANMLSQNSTIYPFTPILVPLESKTCTTNPGSFFCDCPNGYAADGVSCKTDPRKLPVKWIALLGIGIGVGFLCLFLLGYKLYQFLKKRKDRIHKEKLFKQNGGFLLQEKFSSCGSSEKAKIFTAEELQRATDNYNKSRFLGQGGYGTVYKGMLPDGNIVAVKKSKGIDKSQIEQFINEVVILSQINHRNIVKLLGCCLETEYPLLVYEFIPNGTLSQHIHWQKDLELSLSWENRIRIACEVAGAVAYMHGAASIPILHRDIKSSNILLDDKYAAKVSDFGTSRAVPDDKTHLTTEVKGTLGYLDPEYFQSSQFTDKSDVYSFGVVLVELLTGKKPISFVRDEEERNLVSHFIAMTKEDRLHQILQPQVAREASRKDIHAIANLAMRCLRLNGKKRPSMKEVSMELEALRISQKCLENFQEPHLVKYEVSFTGSPRESQESSEVFSLIGSTESLHRS</sequence>
<feature type="transmembrane region" description="Helical" evidence="15">
    <location>
        <begin position="270"/>
        <end position="293"/>
    </location>
</feature>
<dbReference type="PROSITE" id="PS00107">
    <property type="entry name" value="PROTEIN_KINASE_ATP"/>
    <property type="match status" value="1"/>
</dbReference>
<dbReference type="CDD" id="cd00118">
    <property type="entry name" value="LysM"/>
    <property type="match status" value="1"/>
</dbReference>
<dbReference type="SUPFAM" id="SSF54106">
    <property type="entry name" value="LysM domain"/>
    <property type="match status" value="1"/>
</dbReference>
<comment type="catalytic activity">
    <reaction evidence="12">
        <text>L-threonyl-[protein] + ATP = O-phospho-L-threonyl-[protein] + ADP + H(+)</text>
        <dbReference type="Rhea" id="RHEA:46608"/>
        <dbReference type="Rhea" id="RHEA-COMP:11060"/>
        <dbReference type="Rhea" id="RHEA-COMP:11605"/>
        <dbReference type="ChEBI" id="CHEBI:15378"/>
        <dbReference type="ChEBI" id="CHEBI:30013"/>
        <dbReference type="ChEBI" id="CHEBI:30616"/>
        <dbReference type="ChEBI" id="CHEBI:61977"/>
        <dbReference type="ChEBI" id="CHEBI:456216"/>
    </reaction>
</comment>
<dbReference type="GO" id="GO:0004674">
    <property type="term" value="F:protein serine/threonine kinase activity"/>
    <property type="evidence" value="ECO:0007669"/>
    <property type="project" value="UniProtKB-KW"/>
</dbReference>
<evidence type="ECO:0000256" key="4">
    <source>
        <dbReference type="ARBA" id="ARBA00022692"/>
    </source>
</evidence>
<dbReference type="EMBL" id="JAXUIC010000004">
    <property type="protein sequence ID" value="KAK4592189.1"/>
    <property type="molecule type" value="Genomic_DNA"/>
</dbReference>
<feature type="domain" description="LysM" evidence="18">
    <location>
        <begin position="186"/>
        <end position="230"/>
    </location>
</feature>
<accession>A0AAN7FJJ7</accession>
<comment type="catalytic activity">
    <reaction evidence="11">
        <text>L-seryl-[protein] + ATP = O-phospho-L-seryl-[protein] + ADP + H(+)</text>
        <dbReference type="Rhea" id="RHEA:17989"/>
        <dbReference type="Rhea" id="RHEA-COMP:9863"/>
        <dbReference type="Rhea" id="RHEA-COMP:11604"/>
        <dbReference type="ChEBI" id="CHEBI:15378"/>
        <dbReference type="ChEBI" id="CHEBI:29999"/>
        <dbReference type="ChEBI" id="CHEBI:30616"/>
        <dbReference type="ChEBI" id="CHEBI:83421"/>
        <dbReference type="ChEBI" id="CHEBI:456216"/>
    </reaction>
</comment>
<evidence type="ECO:0000259" key="18">
    <source>
        <dbReference type="PROSITE" id="PS51782"/>
    </source>
</evidence>
<dbReference type="PANTHER" id="PTHR27005:SF537">
    <property type="entry name" value="LYSM TYPE RECEPTOR KINASE"/>
    <property type="match status" value="1"/>
</dbReference>
<keyword evidence="9 15" id="KW-1133">Transmembrane helix</keyword>
<keyword evidence="4 15" id="KW-0812">Transmembrane</keyword>
<evidence type="ECO:0000256" key="13">
    <source>
        <dbReference type="PROSITE-ProRule" id="PRU10141"/>
    </source>
</evidence>
<dbReference type="Pfam" id="PF00069">
    <property type="entry name" value="Pkinase"/>
    <property type="match status" value="1"/>
</dbReference>
<dbReference type="GO" id="GO:0005886">
    <property type="term" value="C:plasma membrane"/>
    <property type="evidence" value="ECO:0007669"/>
    <property type="project" value="TreeGrafter"/>
</dbReference>
<feature type="signal peptide" evidence="16">
    <location>
        <begin position="1"/>
        <end position="24"/>
    </location>
</feature>
<keyword evidence="7" id="KW-0418">Kinase</keyword>
<evidence type="ECO:0000256" key="1">
    <source>
        <dbReference type="ARBA" id="ARBA00004479"/>
    </source>
</evidence>
<dbReference type="InterPro" id="IPR008271">
    <property type="entry name" value="Ser/Thr_kinase_AS"/>
</dbReference>
<feature type="binding site" evidence="13">
    <location>
        <position position="374"/>
    </location>
    <ligand>
        <name>ATP</name>
        <dbReference type="ChEBI" id="CHEBI:30616"/>
    </ligand>
</feature>
<protein>
    <submittedName>
        <fullName evidence="19">Uncharacterized protein</fullName>
    </submittedName>
</protein>
<dbReference type="SMART" id="SM00220">
    <property type="entry name" value="S_TKc"/>
    <property type="match status" value="1"/>
</dbReference>
<gene>
    <name evidence="19" type="ORF">RGQ29_016625</name>
</gene>
<dbReference type="FunFam" id="3.30.200.20:FF:000043">
    <property type="entry name" value="Wall-associated receptor kinase 2"/>
    <property type="match status" value="1"/>
</dbReference>
<name>A0AAN7FJJ7_QUERU</name>
<evidence type="ECO:0000256" key="10">
    <source>
        <dbReference type="ARBA" id="ARBA00023136"/>
    </source>
</evidence>
<dbReference type="SUPFAM" id="SSF56112">
    <property type="entry name" value="Protein kinase-like (PK-like)"/>
    <property type="match status" value="1"/>
</dbReference>
<keyword evidence="3" id="KW-0808">Transferase</keyword>
<dbReference type="SUPFAM" id="SSF57196">
    <property type="entry name" value="EGF/Laminin"/>
    <property type="match status" value="1"/>
</dbReference>
<evidence type="ECO:0000256" key="15">
    <source>
        <dbReference type="SAM" id="Phobius"/>
    </source>
</evidence>
<keyword evidence="20" id="KW-1185">Reference proteome</keyword>
<keyword evidence="2" id="KW-0723">Serine/threonine-protein kinase</keyword>
<evidence type="ECO:0000256" key="9">
    <source>
        <dbReference type="ARBA" id="ARBA00022989"/>
    </source>
</evidence>
<evidence type="ECO:0000313" key="19">
    <source>
        <dbReference type="EMBL" id="KAK4592189.1"/>
    </source>
</evidence>
<dbReference type="Gene3D" id="3.10.350.10">
    <property type="entry name" value="LysM domain"/>
    <property type="match status" value="1"/>
</dbReference>
<dbReference type="InterPro" id="IPR018392">
    <property type="entry name" value="LysM"/>
</dbReference>
<dbReference type="CDD" id="cd14066">
    <property type="entry name" value="STKc_IRAK"/>
    <property type="match status" value="1"/>
</dbReference>
<dbReference type="InterPro" id="IPR011009">
    <property type="entry name" value="Kinase-like_dom_sf"/>
</dbReference>
<dbReference type="InterPro" id="IPR036779">
    <property type="entry name" value="LysM_dom_sf"/>
</dbReference>
<dbReference type="PANTHER" id="PTHR27005">
    <property type="entry name" value="WALL-ASSOCIATED RECEPTOR KINASE-LIKE 21"/>
    <property type="match status" value="1"/>
</dbReference>
<dbReference type="Gene3D" id="1.10.510.10">
    <property type="entry name" value="Transferase(Phosphotransferase) domain 1"/>
    <property type="match status" value="1"/>
</dbReference>
<dbReference type="Pfam" id="PF23473">
    <property type="entry name" value="LysM3_LYK4_5"/>
    <property type="match status" value="1"/>
</dbReference>
<dbReference type="PROSITE" id="PS00108">
    <property type="entry name" value="PROTEIN_KINASE_ST"/>
    <property type="match status" value="1"/>
</dbReference>
<keyword evidence="5 16" id="KW-0732">Signal</keyword>
<dbReference type="Pfam" id="PF23446">
    <property type="entry name" value="LysM1_NFP_LYK"/>
    <property type="match status" value="1"/>
</dbReference>
<dbReference type="InterPro" id="IPR056563">
    <property type="entry name" value="LysM3_LYK4_5"/>
</dbReference>
<dbReference type="PROSITE" id="PS50011">
    <property type="entry name" value="PROTEIN_KINASE_DOM"/>
    <property type="match status" value="1"/>
</dbReference>
<proteinExistence type="predicted"/>
<dbReference type="GO" id="GO:0007166">
    <property type="term" value="P:cell surface receptor signaling pathway"/>
    <property type="evidence" value="ECO:0007669"/>
    <property type="project" value="InterPro"/>
</dbReference>
<feature type="domain" description="Protein kinase" evidence="17">
    <location>
        <begin position="345"/>
        <end position="619"/>
    </location>
</feature>
<dbReference type="Proteomes" id="UP001324115">
    <property type="component" value="Unassembled WGS sequence"/>
</dbReference>
<evidence type="ECO:0000256" key="8">
    <source>
        <dbReference type="ARBA" id="ARBA00022840"/>
    </source>
</evidence>
<keyword evidence="6 13" id="KW-0547">Nucleotide-binding</keyword>
<dbReference type="InterPro" id="IPR017441">
    <property type="entry name" value="Protein_kinase_ATP_BS"/>
</dbReference>
<dbReference type="GO" id="GO:0005524">
    <property type="term" value="F:ATP binding"/>
    <property type="evidence" value="ECO:0007669"/>
    <property type="project" value="UniProtKB-UniRule"/>
</dbReference>
<evidence type="ECO:0000256" key="3">
    <source>
        <dbReference type="ARBA" id="ARBA00022679"/>
    </source>
</evidence>
<dbReference type="SMART" id="SM00257">
    <property type="entry name" value="LysM"/>
    <property type="match status" value="2"/>
</dbReference>
<evidence type="ECO:0000256" key="14">
    <source>
        <dbReference type="SAM" id="MobiDB-lite"/>
    </source>
</evidence>
<dbReference type="InterPro" id="IPR000719">
    <property type="entry name" value="Prot_kinase_dom"/>
</dbReference>
<dbReference type="AlphaFoldDB" id="A0AAN7FJJ7"/>
<feature type="region of interest" description="Disordered" evidence="14">
    <location>
        <begin position="646"/>
        <end position="667"/>
    </location>
</feature>
<evidence type="ECO:0000256" key="6">
    <source>
        <dbReference type="ARBA" id="ARBA00022741"/>
    </source>
</evidence>
<reference evidence="19 20" key="1">
    <citation type="journal article" date="2023" name="G3 (Bethesda)">
        <title>A haplotype-resolved chromosome-scale genome for Quercus rubra L. provides insights into the genetics of adaptive traits for red oak species.</title>
        <authorList>
            <person name="Kapoor B."/>
            <person name="Jenkins J."/>
            <person name="Schmutz J."/>
            <person name="Zhebentyayeva T."/>
            <person name="Kuelheim C."/>
            <person name="Coggeshall M."/>
            <person name="Heim C."/>
            <person name="Lasky J.R."/>
            <person name="Leites L."/>
            <person name="Islam-Faridi N."/>
            <person name="Romero-Severson J."/>
            <person name="DeLeo V.L."/>
            <person name="Lucas S.M."/>
            <person name="Lazic D."/>
            <person name="Gailing O."/>
            <person name="Carlson J."/>
            <person name="Staton M."/>
        </authorList>
    </citation>
    <scope>NUCLEOTIDE SEQUENCE [LARGE SCALE GENOMIC DNA]</scope>
    <source>
        <strain evidence="19">Pseudo-F2</strain>
    </source>
</reference>
<dbReference type="InterPro" id="IPR045274">
    <property type="entry name" value="WAK-like"/>
</dbReference>
<dbReference type="Pfam" id="PF23472">
    <property type="entry name" value="LysM2_CERK1_LYK3_4_5"/>
    <property type="match status" value="1"/>
</dbReference>
<feature type="chain" id="PRO_5042944786" evidence="16">
    <location>
        <begin position="25"/>
        <end position="667"/>
    </location>
</feature>
<dbReference type="Gene3D" id="3.30.200.20">
    <property type="entry name" value="Phosphorylase Kinase, domain 1"/>
    <property type="match status" value="1"/>
</dbReference>
<comment type="caution">
    <text evidence="19">The sequence shown here is derived from an EMBL/GenBank/DDBJ whole genome shotgun (WGS) entry which is preliminary data.</text>
</comment>
<dbReference type="InterPro" id="IPR056562">
    <property type="entry name" value="LysM2_CERK1_LYK3_4_5"/>
</dbReference>
<comment type="subcellular location">
    <subcellularLocation>
        <location evidence="1">Membrane</location>
        <topology evidence="1">Single-pass type I membrane protein</topology>
    </subcellularLocation>
</comment>
<evidence type="ECO:0000256" key="11">
    <source>
        <dbReference type="ARBA" id="ARBA00047558"/>
    </source>
</evidence>
<evidence type="ECO:0000256" key="2">
    <source>
        <dbReference type="ARBA" id="ARBA00022527"/>
    </source>
</evidence>
<evidence type="ECO:0000259" key="17">
    <source>
        <dbReference type="PROSITE" id="PS50011"/>
    </source>
</evidence>
<keyword evidence="10 15" id="KW-0472">Membrane</keyword>
<evidence type="ECO:0000256" key="7">
    <source>
        <dbReference type="ARBA" id="ARBA00022777"/>
    </source>
</evidence>